<sequence length="140" mass="15422">MSARTRDDTFLAHVLDLLEPVGAVAPRAMMGGHLVFCRGVSIALLFDDRLYLKVDAQTQAAFAEAGGEPFVYESRNGTVEMSYWTPPDGALEEPQEMRPWAQLALEAALRAKRPAKKASGLRKAPSKVKVGARPKKRRSR</sequence>
<dbReference type="InterPro" id="IPR007076">
    <property type="entry name" value="TfoX_N"/>
</dbReference>
<dbReference type="Pfam" id="PF04993">
    <property type="entry name" value="TfoX_N"/>
    <property type="match status" value="1"/>
</dbReference>
<feature type="domain" description="TfoX N-terminal" evidence="2">
    <location>
        <begin position="16"/>
        <end position="108"/>
    </location>
</feature>
<evidence type="ECO:0000259" key="2">
    <source>
        <dbReference type="Pfam" id="PF04993"/>
    </source>
</evidence>
<dbReference type="EMBL" id="AP025592">
    <property type="protein sequence ID" value="BDG07294.1"/>
    <property type="molecule type" value="Genomic_DNA"/>
</dbReference>
<evidence type="ECO:0000313" key="3">
    <source>
        <dbReference type="EMBL" id="BDG07294.1"/>
    </source>
</evidence>
<accession>A0ABM7X662</accession>
<evidence type="ECO:0000313" key="4">
    <source>
        <dbReference type="Proteomes" id="UP001162734"/>
    </source>
</evidence>
<dbReference type="RefSeq" id="WP_248343895.1">
    <property type="nucleotide sequence ID" value="NZ_AP025592.1"/>
</dbReference>
<evidence type="ECO:0000256" key="1">
    <source>
        <dbReference type="SAM" id="MobiDB-lite"/>
    </source>
</evidence>
<keyword evidence="4" id="KW-1185">Reference proteome</keyword>
<dbReference type="SUPFAM" id="SSF159894">
    <property type="entry name" value="YgaC/TfoX-N like"/>
    <property type="match status" value="1"/>
</dbReference>
<reference evidence="4" key="1">
    <citation type="journal article" date="2022" name="Int. J. Syst. Evol. Microbiol.">
        <title>Anaeromyxobacter oryzae sp. nov., Anaeromyxobacter diazotrophicus sp. nov. and Anaeromyxobacter paludicola sp. nov., isolated from paddy soils.</title>
        <authorList>
            <person name="Itoh H."/>
            <person name="Xu Z."/>
            <person name="Mise K."/>
            <person name="Masuda Y."/>
            <person name="Ushijima N."/>
            <person name="Hayakawa C."/>
            <person name="Shiratori Y."/>
            <person name="Senoo K."/>
        </authorList>
    </citation>
    <scope>NUCLEOTIDE SEQUENCE [LARGE SCALE GENOMIC DNA]</scope>
    <source>
        <strain evidence="4">Red630</strain>
    </source>
</reference>
<gene>
    <name evidence="3" type="ORF">AMPC_04070</name>
</gene>
<dbReference type="Proteomes" id="UP001162734">
    <property type="component" value="Chromosome"/>
</dbReference>
<proteinExistence type="predicted"/>
<name>A0ABM7X662_9BACT</name>
<dbReference type="Gene3D" id="3.30.1460.30">
    <property type="entry name" value="YgaC/TfoX-N like chaperone"/>
    <property type="match status" value="1"/>
</dbReference>
<feature type="region of interest" description="Disordered" evidence="1">
    <location>
        <begin position="111"/>
        <end position="140"/>
    </location>
</feature>
<protein>
    <recommendedName>
        <fullName evidence="2">TfoX N-terminal domain-containing protein</fullName>
    </recommendedName>
</protein>
<organism evidence="3 4">
    <name type="scientific">Anaeromyxobacter paludicola</name>
    <dbReference type="NCBI Taxonomy" id="2918171"/>
    <lineage>
        <taxon>Bacteria</taxon>
        <taxon>Pseudomonadati</taxon>
        <taxon>Myxococcota</taxon>
        <taxon>Myxococcia</taxon>
        <taxon>Myxococcales</taxon>
        <taxon>Cystobacterineae</taxon>
        <taxon>Anaeromyxobacteraceae</taxon>
        <taxon>Anaeromyxobacter</taxon>
    </lineage>
</organism>